<name>A0A328C842_9DELT</name>
<proteinExistence type="predicted"/>
<dbReference type="EMBL" id="QHKO01000002">
    <property type="protein sequence ID" value="RAL23973.1"/>
    <property type="molecule type" value="Genomic_DNA"/>
</dbReference>
<keyword evidence="4" id="KW-1185">Reference proteome</keyword>
<dbReference type="Proteomes" id="UP000249169">
    <property type="component" value="Unassembled WGS sequence"/>
</dbReference>
<keyword evidence="2" id="KW-0732">Signal</keyword>
<protein>
    <submittedName>
        <fullName evidence="3">Uncharacterized protein</fullName>
    </submittedName>
</protein>
<evidence type="ECO:0000256" key="1">
    <source>
        <dbReference type="SAM" id="MobiDB-lite"/>
    </source>
</evidence>
<comment type="caution">
    <text evidence="3">The sequence shown here is derived from an EMBL/GenBank/DDBJ whole genome shotgun (WGS) entry which is preliminary data.</text>
</comment>
<gene>
    <name evidence="3" type="ORF">DL240_07435</name>
</gene>
<feature type="signal peptide" evidence="2">
    <location>
        <begin position="1"/>
        <end position="25"/>
    </location>
</feature>
<evidence type="ECO:0000313" key="4">
    <source>
        <dbReference type="Proteomes" id="UP000249169"/>
    </source>
</evidence>
<feature type="chain" id="PRO_5016386452" evidence="2">
    <location>
        <begin position="26"/>
        <end position="335"/>
    </location>
</feature>
<dbReference type="RefSeq" id="WP_111729227.1">
    <property type="nucleotide sequence ID" value="NZ_QHKO01000002.1"/>
</dbReference>
<evidence type="ECO:0000256" key="2">
    <source>
        <dbReference type="SAM" id="SignalP"/>
    </source>
</evidence>
<reference evidence="3 4" key="1">
    <citation type="submission" date="2018-05" db="EMBL/GenBank/DDBJ databases">
        <title>Lujinxingia marina gen. nov. sp. nov., a new facultative anaerobic member of the class Deltaproteobacteria, and proposal of Lujinxingaceae fam. nov.</title>
        <authorList>
            <person name="Li C.-M."/>
        </authorList>
    </citation>
    <scope>NUCLEOTIDE SEQUENCE [LARGE SCALE GENOMIC DNA]</scope>
    <source>
        <strain evidence="3 4">B210</strain>
    </source>
</reference>
<feature type="region of interest" description="Disordered" evidence="1">
    <location>
        <begin position="267"/>
        <end position="308"/>
    </location>
</feature>
<dbReference type="AlphaFoldDB" id="A0A328C842"/>
<sequence>MRKRLVVCAAMVGTGMMLVGGAAWACSVACPGGEQGFSLAGATVPANISAGVYAASYDGTAPTNLQLFNVNSGEEVPIAVQSVALPGREERWFYVYFNGELTPGESYRLAPGAECDLSELPEFVFDVVEEAPLPQSLGTLKLSEPESGELTVMADGSCSEEIAATWVEVEVELSAEAEPWADALFFETRVEGQRWSPMSGVGEERVPGSSWVGRGFDRVFTSCDTESAGALGGVEAGEVNVMMAAFLPGSDFQAVAGDGDVVLNCEAPVPGTPGGDDNGGGGDTTDGERIDDDGSEVPEESGCAQAPVDGAPSLGWLLGALGLAAFRARRSEYLH</sequence>
<accession>A0A328C842</accession>
<evidence type="ECO:0000313" key="3">
    <source>
        <dbReference type="EMBL" id="RAL23973.1"/>
    </source>
</evidence>
<organism evidence="3 4">
    <name type="scientific">Lujinxingia litoralis</name>
    <dbReference type="NCBI Taxonomy" id="2211119"/>
    <lineage>
        <taxon>Bacteria</taxon>
        <taxon>Deltaproteobacteria</taxon>
        <taxon>Bradymonadales</taxon>
        <taxon>Lujinxingiaceae</taxon>
        <taxon>Lujinxingia</taxon>
    </lineage>
</organism>
<feature type="compositionally biased region" description="Acidic residues" evidence="1">
    <location>
        <begin position="289"/>
        <end position="299"/>
    </location>
</feature>
<feature type="compositionally biased region" description="Gly residues" evidence="1">
    <location>
        <begin position="272"/>
        <end position="284"/>
    </location>
</feature>
<dbReference type="OrthoDB" id="5494520at2"/>